<sequence length="253" mass="29168">MFKLRKILPLITLVFLFGLNANAQDAKKNKKSDLYVTGGLEIIFSGNTGLKMAGQEINSGVMRFAPVINWQTIFNADFGNRFGLFSGIGIRNVGMIFDVPTDHVEDNVDGPVRKKVRSYNLGIPVGFKVGNLHGFFLYAGYEFEIPVQYKEKTFVSERKTDKFSVWFTDRVNYQHSLMVGLQFPYGTNLKFKYYLNDYFNSSWGDNQSKMKGTDLNYNQITGNVFYVSLNFSLFRNTKFYYSEYEKKHTFPQS</sequence>
<comment type="caution">
    <text evidence="2">The sequence shown here is derived from an EMBL/GenBank/DDBJ whole genome shotgun (WGS) entry which is preliminary data.</text>
</comment>
<dbReference type="AlphaFoldDB" id="A0A7X8XX94"/>
<organism evidence="2 3">
    <name type="scientific">Flammeovirga agarivorans</name>
    <dbReference type="NCBI Taxonomy" id="2726742"/>
    <lineage>
        <taxon>Bacteria</taxon>
        <taxon>Pseudomonadati</taxon>
        <taxon>Bacteroidota</taxon>
        <taxon>Cytophagia</taxon>
        <taxon>Cytophagales</taxon>
        <taxon>Flammeovirgaceae</taxon>
        <taxon>Flammeovirga</taxon>
    </lineage>
</organism>
<keyword evidence="1" id="KW-0732">Signal</keyword>
<proteinExistence type="predicted"/>
<evidence type="ECO:0000313" key="3">
    <source>
        <dbReference type="Proteomes" id="UP000585050"/>
    </source>
</evidence>
<feature type="chain" id="PRO_5031467206" description="Outer membrane protein beta-barrel domain-containing protein" evidence="1">
    <location>
        <begin position="24"/>
        <end position="253"/>
    </location>
</feature>
<dbReference type="RefSeq" id="WP_168883729.1">
    <property type="nucleotide sequence ID" value="NZ_JABAIL010000005.1"/>
</dbReference>
<feature type="signal peptide" evidence="1">
    <location>
        <begin position="1"/>
        <end position="23"/>
    </location>
</feature>
<keyword evidence="3" id="KW-1185">Reference proteome</keyword>
<evidence type="ECO:0000313" key="2">
    <source>
        <dbReference type="EMBL" id="NLR93019.1"/>
    </source>
</evidence>
<name>A0A7X8XX94_9BACT</name>
<gene>
    <name evidence="2" type="ORF">HGP29_17535</name>
</gene>
<accession>A0A7X8XX94</accession>
<evidence type="ECO:0000256" key="1">
    <source>
        <dbReference type="SAM" id="SignalP"/>
    </source>
</evidence>
<reference evidence="2 3" key="1">
    <citation type="submission" date="2020-04" db="EMBL/GenBank/DDBJ databases">
        <title>Flammeovirga sp. SR4, a novel species isolated from seawater.</title>
        <authorList>
            <person name="Wang X."/>
        </authorList>
    </citation>
    <scope>NUCLEOTIDE SEQUENCE [LARGE SCALE GENOMIC DNA]</scope>
    <source>
        <strain evidence="2 3">SR4</strain>
    </source>
</reference>
<dbReference type="EMBL" id="JABAIL010000005">
    <property type="protein sequence ID" value="NLR93019.1"/>
    <property type="molecule type" value="Genomic_DNA"/>
</dbReference>
<protein>
    <recommendedName>
        <fullName evidence="4">Outer membrane protein beta-barrel domain-containing protein</fullName>
    </recommendedName>
</protein>
<dbReference type="Proteomes" id="UP000585050">
    <property type="component" value="Unassembled WGS sequence"/>
</dbReference>
<evidence type="ECO:0008006" key="4">
    <source>
        <dbReference type="Google" id="ProtNLM"/>
    </source>
</evidence>